<evidence type="ECO:0000313" key="2">
    <source>
        <dbReference type="Proteomes" id="UP000263517"/>
    </source>
</evidence>
<protein>
    <submittedName>
        <fullName evidence="1">Uncharacterized protein</fullName>
    </submittedName>
</protein>
<gene>
    <name evidence="1" type="ORF">DCW74_16795</name>
</gene>
<proteinExistence type="predicted"/>
<dbReference type="AlphaFoldDB" id="A0A350P7W0"/>
<dbReference type="Proteomes" id="UP000263517">
    <property type="component" value="Unassembled WGS sequence"/>
</dbReference>
<sequence length="406" mass="45067">WQKDGCTKHLYACKKRFNETNEVKYLIAETKYLNSFNVIEFSGNSNLTSDDTSTAGAFYSLESTGTQQDLTGILTGTFTIAGWAKDSPSSSNLSAIWSTTPRGLSQEDVSDEEAEWPSGDSVQFINLARQGAYYRDGEWFTPTQDSELNMSLYQTVGMSDGLLPNPIDGSAAVNNVESSITTVAEVDDQWKFFVITNQGPETEGWTNEGDDTELQIWVNSSEDIFERTVDAGLLGQEQPTAPKFANLTSRQTPYGNFAGLPEQFMFGSIVSGSVHPTMNGLLGPWAIWRRQLRPEERKFLYKHVVNPEDETAVNYAPRPYSECVGIYADITGKDLVAWWDMTTGQIPSTTNTGLVDIHSGLYWLTGSGYFTPTVETSTYIEYETANNFSDKYPRYGGFPGTDGYGF</sequence>
<evidence type="ECO:0000313" key="1">
    <source>
        <dbReference type="EMBL" id="HAW77377.1"/>
    </source>
</evidence>
<organism evidence="1 2">
    <name type="scientific">Alteromonas australica</name>
    <dbReference type="NCBI Taxonomy" id="589873"/>
    <lineage>
        <taxon>Bacteria</taxon>
        <taxon>Pseudomonadati</taxon>
        <taxon>Pseudomonadota</taxon>
        <taxon>Gammaproteobacteria</taxon>
        <taxon>Alteromonadales</taxon>
        <taxon>Alteromonadaceae</taxon>
        <taxon>Alteromonas/Salinimonas group</taxon>
        <taxon>Alteromonas</taxon>
    </lineage>
</organism>
<feature type="non-terminal residue" evidence="1">
    <location>
        <position position="1"/>
    </location>
</feature>
<dbReference type="EMBL" id="DNAN01000588">
    <property type="protein sequence ID" value="HAW77377.1"/>
    <property type="molecule type" value="Genomic_DNA"/>
</dbReference>
<accession>A0A350P7W0</accession>
<comment type="caution">
    <text evidence="1">The sequence shown here is derived from an EMBL/GenBank/DDBJ whole genome shotgun (WGS) entry which is preliminary data.</text>
</comment>
<name>A0A350P7W0_9ALTE</name>
<reference evidence="1 2" key="1">
    <citation type="journal article" date="2018" name="Nat. Biotechnol.">
        <title>A standardized bacterial taxonomy based on genome phylogeny substantially revises the tree of life.</title>
        <authorList>
            <person name="Parks D.H."/>
            <person name="Chuvochina M."/>
            <person name="Waite D.W."/>
            <person name="Rinke C."/>
            <person name="Skarshewski A."/>
            <person name="Chaumeil P.A."/>
            <person name="Hugenholtz P."/>
        </authorList>
    </citation>
    <scope>NUCLEOTIDE SEQUENCE [LARGE SCALE GENOMIC DNA]</scope>
    <source>
        <strain evidence="1">UBA11978</strain>
    </source>
</reference>